<gene>
    <name evidence="2" type="ORF">BGTH12_LOCUS7954</name>
</gene>
<dbReference type="AlphaFoldDB" id="A0A9W4D9H0"/>
<comment type="caution">
    <text evidence="2">The sequence shown here is derived from an EMBL/GenBank/DDBJ whole genome shotgun (WGS) entry which is preliminary data.</text>
</comment>
<accession>A0A9W4D9H0</accession>
<evidence type="ECO:0000313" key="3">
    <source>
        <dbReference type="Proteomes" id="UP000683417"/>
    </source>
</evidence>
<organism evidence="2 3">
    <name type="scientific">Blumeria graminis f. sp. triticale</name>
    <dbReference type="NCBI Taxonomy" id="1689686"/>
    <lineage>
        <taxon>Eukaryota</taxon>
        <taxon>Fungi</taxon>
        <taxon>Dikarya</taxon>
        <taxon>Ascomycota</taxon>
        <taxon>Pezizomycotina</taxon>
        <taxon>Leotiomycetes</taxon>
        <taxon>Erysiphales</taxon>
        <taxon>Erysiphaceae</taxon>
        <taxon>Blumeria</taxon>
    </lineage>
</organism>
<proteinExistence type="predicted"/>
<reference evidence="2" key="1">
    <citation type="submission" date="2020-10" db="EMBL/GenBank/DDBJ databases">
        <authorList>
            <person name="Muller C M."/>
        </authorList>
    </citation>
    <scope>NUCLEOTIDE SEQUENCE</scope>
    <source>
        <strain evidence="2">THUN-12</strain>
    </source>
</reference>
<dbReference type="Proteomes" id="UP000683417">
    <property type="component" value="Unassembled WGS sequence"/>
</dbReference>
<evidence type="ECO:0000256" key="1">
    <source>
        <dbReference type="SAM" id="SignalP"/>
    </source>
</evidence>
<name>A0A9W4D9H0_BLUGR</name>
<feature type="signal peptide" evidence="1">
    <location>
        <begin position="1"/>
        <end position="24"/>
    </location>
</feature>
<keyword evidence="1" id="KW-0732">Signal</keyword>
<dbReference type="EMBL" id="CAJHIT010000011">
    <property type="protein sequence ID" value="CAD6506596.1"/>
    <property type="molecule type" value="Genomic_DNA"/>
</dbReference>
<sequence>MKFLNTASIAALAGLSLLVPAVYGVIVLDCGEGAKFPETEINEYLKLAGPRGMRADDPPYLHGNIIGAYRMTVEIRGNPRTFLIQRIDEIPYYRFFEITSGHKECPIGAHGR</sequence>
<protein>
    <submittedName>
        <fullName evidence="2">BgTH12-07822</fullName>
    </submittedName>
</protein>
<feature type="chain" id="PRO_5040717481" evidence="1">
    <location>
        <begin position="25"/>
        <end position="112"/>
    </location>
</feature>
<evidence type="ECO:0000313" key="2">
    <source>
        <dbReference type="EMBL" id="CAD6506596.1"/>
    </source>
</evidence>